<dbReference type="SUPFAM" id="SSF52402">
    <property type="entry name" value="Adenine nucleotide alpha hydrolases-like"/>
    <property type="match status" value="1"/>
</dbReference>
<evidence type="ECO:0000313" key="2">
    <source>
        <dbReference type="EMBL" id="GAG65980.1"/>
    </source>
</evidence>
<dbReference type="PANTHER" id="PTHR43284:SF1">
    <property type="entry name" value="ASPARAGINE SYNTHETASE"/>
    <property type="match status" value="1"/>
</dbReference>
<organism evidence="2">
    <name type="scientific">marine sediment metagenome</name>
    <dbReference type="NCBI Taxonomy" id="412755"/>
    <lineage>
        <taxon>unclassified sequences</taxon>
        <taxon>metagenomes</taxon>
        <taxon>ecological metagenomes</taxon>
    </lineage>
</organism>
<dbReference type="Pfam" id="PF00733">
    <property type="entry name" value="Asn_synthase"/>
    <property type="match status" value="1"/>
</dbReference>
<reference evidence="2" key="1">
    <citation type="journal article" date="2014" name="Front. Microbiol.">
        <title>High frequency of phylogenetically diverse reductive dehalogenase-homologous genes in deep subseafloor sedimentary metagenomes.</title>
        <authorList>
            <person name="Kawai M."/>
            <person name="Futagami T."/>
            <person name="Toyoda A."/>
            <person name="Takaki Y."/>
            <person name="Nishi S."/>
            <person name="Hori S."/>
            <person name="Arai W."/>
            <person name="Tsubouchi T."/>
            <person name="Morono Y."/>
            <person name="Uchiyama I."/>
            <person name="Ito T."/>
            <person name="Fujiyama A."/>
            <person name="Inagaki F."/>
            <person name="Takami H."/>
        </authorList>
    </citation>
    <scope>NUCLEOTIDE SEQUENCE</scope>
    <source>
        <strain evidence="2">Expedition CK06-06</strain>
    </source>
</reference>
<dbReference type="InterPro" id="IPR014729">
    <property type="entry name" value="Rossmann-like_a/b/a_fold"/>
</dbReference>
<feature type="non-terminal residue" evidence="2">
    <location>
        <position position="434"/>
    </location>
</feature>
<dbReference type="PANTHER" id="PTHR43284">
    <property type="entry name" value="ASPARAGINE SYNTHETASE (GLUTAMINE-HYDROLYZING)"/>
    <property type="match status" value="1"/>
</dbReference>
<gene>
    <name evidence="2" type="ORF">S01H4_17947</name>
</gene>
<protein>
    <recommendedName>
        <fullName evidence="1">Asparagine synthetase domain-containing protein</fullName>
    </recommendedName>
</protein>
<feature type="non-terminal residue" evidence="2">
    <location>
        <position position="1"/>
    </location>
</feature>
<dbReference type="EMBL" id="BART01007934">
    <property type="protein sequence ID" value="GAG65980.1"/>
    <property type="molecule type" value="Genomic_DNA"/>
</dbReference>
<dbReference type="AlphaFoldDB" id="X0Z9G9"/>
<dbReference type="InterPro" id="IPR051786">
    <property type="entry name" value="ASN_synthetase/amidase"/>
</dbReference>
<dbReference type="CDD" id="cd01991">
    <property type="entry name" value="Asn_synthase_B_C"/>
    <property type="match status" value="1"/>
</dbReference>
<dbReference type="InterPro" id="IPR001962">
    <property type="entry name" value="Asn_synthase"/>
</dbReference>
<sequence>DVPVGAFLSGGLDSSSIVAEMSHFIDLKNLNTFSLGFEGKYDETPYINLVRNYFRTIHHHAIFTEKDFEQLIDLYAFIYDEPFGDSSGFPTYNVSKIAKQFVTVVLSGYGGDEVFGGYKTYVNGRRMDLIRKLPRWLRAIGARIPAKKNLDSYTSLYLLKEAFRISLVPREEFYAMSLEKDVLKPEIYKSWTIEKLKYCYEKSGGLSAEAIRLYDLLYNTLSDHYLVKVDRAAMANAVEVRCPFLDHRFIEFAQKIPSEWKVDSFKTKKLMRKIIKGIVPDEIVRRGKQGFYPPIVEWIKKDKYTLRMKKTIKNITKIDNKMATFLQDKVLKEQNITYIQYRIRLFLFSIWWKTDIDLLVSYFGVDHTYLTEFAPSWISLDSYSTDEAEQAEVVAAMIDYIKNSGITRAIFFNYYDDSRPFGPTGFGVLKEDET</sequence>
<dbReference type="GO" id="GO:0006529">
    <property type="term" value="P:asparagine biosynthetic process"/>
    <property type="evidence" value="ECO:0007669"/>
    <property type="project" value="InterPro"/>
</dbReference>
<comment type="caution">
    <text evidence="2">The sequence shown here is derived from an EMBL/GenBank/DDBJ whole genome shotgun (WGS) entry which is preliminary data.</text>
</comment>
<evidence type="ECO:0000259" key="1">
    <source>
        <dbReference type="Pfam" id="PF00733"/>
    </source>
</evidence>
<dbReference type="Gene3D" id="3.40.50.620">
    <property type="entry name" value="HUPs"/>
    <property type="match status" value="1"/>
</dbReference>
<dbReference type="GO" id="GO:0005829">
    <property type="term" value="C:cytosol"/>
    <property type="evidence" value="ECO:0007669"/>
    <property type="project" value="TreeGrafter"/>
</dbReference>
<accession>X0Z9G9</accession>
<dbReference type="GO" id="GO:0004066">
    <property type="term" value="F:asparagine synthase (glutamine-hydrolyzing) activity"/>
    <property type="evidence" value="ECO:0007669"/>
    <property type="project" value="InterPro"/>
</dbReference>
<name>X0Z9G9_9ZZZZ</name>
<feature type="domain" description="Asparagine synthetase" evidence="1">
    <location>
        <begin position="1"/>
        <end position="314"/>
    </location>
</feature>
<proteinExistence type="predicted"/>